<name>A0ABS5B060_9STRE</name>
<dbReference type="EMBL" id="QFAY01000039">
    <property type="protein sequence ID" value="MBP2622212.1"/>
    <property type="molecule type" value="Genomic_DNA"/>
</dbReference>
<proteinExistence type="predicted"/>
<accession>A0ABS5B060</accession>
<evidence type="ECO:0000313" key="2">
    <source>
        <dbReference type="Proteomes" id="UP001519349"/>
    </source>
</evidence>
<protein>
    <submittedName>
        <fullName evidence="1">Uncharacterized protein</fullName>
    </submittedName>
</protein>
<gene>
    <name evidence="1" type="ORF">DHL47_12955</name>
</gene>
<dbReference type="Proteomes" id="UP001519349">
    <property type="component" value="Unassembled WGS sequence"/>
</dbReference>
<evidence type="ECO:0000313" key="1">
    <source>
        <dbReference type="EMBL" id="MBP2622212.1"/>
    </source>
</evidence>
<sequence>MGGPFGAALGFGIGVLGSMAFDYVYDNYKDDVIDVGKNAVNAVSDVVGKVGDAISDFGKSLGSVFG</sequence>
<organism evidence="1 2">
    <name type="scientific">Streptococcus panodentis</name>
    <dbReference type="NCBI Taxonomy" id="1581472"/>
    <lineage>
        <taxon>Bacteria</taxon>
        <taxon>Bacillati</taxon>
        <taxon>Bacillota</taxon>
        <taxon>Bacilli</taxon>
        <taxon>Lactobacillales</taxon>
        <taxon>Streptococcaceae</taxon>
        <taxon>Streptococcus</taxon>
    </lineage>
</organism>
<comment type="caution">
    <text evidence="1">The sequence shown here is derived from an EMBL/GenBank/DDBJ whole genome shotgun (WGS) entry which is preliminary data.</text>
</comment>
<keyword evidence="2" id="KW-1185">Reference proteome</keyword>
<reference evidence="1 2" key="1">
    <citation type="submission" date="2018-05" db="EMBL/GenBank/DDBJ databases">
        <title>Draft genome sequence of Streptococcus panodentis CCUG 70867T.</title>
        <authorList>
            <person name="Salva-Serra F."/>
            <person name="Mendez V."/>
            <person name="Jaen-Luchoro D."/>
            <person name="Gonzales-Siles L."/>
            <person name="Karlsson R."/>
            <person name="Engstrom-Jakobsson H."/>
            <person name="Busquets A."/>
            <person name="Gomila M."/>
            <person name="Pineiro-Iglesias B."/>
            <person name="Bennasar-Figueras A."/>
            <person name="Seeger M."/>
            <person name="Moore E."/>
        </authorList>
    </citation>
    <scope>NUCLEOTIDE SEQUENCE [LARGE SCALE GENOMIC DNA]</scope>
    <source>
        <strain evidence="1 2">CCUG 70867</strain>
    </source>
</reference>